<accession>A0A448WXA4</accession>
<evidence type="ECO:0000256" key="6">
    <source>
        <dbReference type="ARBA" id="ARBA00022840"/>
    </source>
</evidence>
<dbReference type="InterPro" id="IPR011009">
    <property type="entry name" value="Kinase-like_dom_sf"/>
</dbReference>
<dbReference type="EMBL" id="CAAALY010056804">
    <property type="protein sequence ID" value="VEL22510.1"/>
    <property type="molecule type" value="Genomic_DNA"/>
</dbReference>
<keyword evidence="4" id="KW-0547">Nucleotide-binding</keyword>
<dbReference type="Gene3D" id="3.30.200.20">
    <property type="entry name" value="Phosphorylase Kinase, domain 1"/>
    <property type="match status" value="1"/>
</dbReference>
<gene>
    <name evidence="7" type="ORF">PXEA_LOCUS15950</name>
</gene>
<keyword evidence="6" id="KW-0067">ATP-binding</keyword>
<name>A0A448WXA4_9PLAT</name>
<dbReference type="OrthoDB" id="63267at2759"/>
<keyword evidence="2" id="KW-0723">Serine/threonine-protein kinase</keyword>
<protein>
    <recommendedName>
        <fullName evidence="1">non-specific serine/threonine protein kinase</fullName>
        <ecNumber evidence="1">2.7.11.1</ecNumber>
    </recommendedName>
</protein>
<dbReference type="InterPro" id="IPR050236">
    <property type="entry name" value="Ser_Thr_kinase_AGC"/>
</dbReference>
<evidence type="ECO:0000313" key="7">
    <source>
        <dbReference type="EMBL" id="VEL22510.1"/>
    </source>
</evidence>
<evidence type="ECO:0000256" key="3">
    <source>
        <dbReference type="ARBA" id="ARBA00022679"/>
    </source>
</evidence>
<comment type="caution">
    <text evidence="7">The sequence shown here is derived from an EMBL/GenBank/DDBJ whole genome shotgun (WGS) entry which is preliminary data.</text>
</comment>
<dbReference type="Proteomes" id="UP000784294">
    <property type="component" value="Unassembled WGS sequence"/>
</dbReference>
<sequence length="81" mass="9577">MFIKRVLLAERRGTDEVYAIKVLKKDVIIQDDDVECTMIEKRVLTLQQKPPFLVQLHSCFQTMCSIKQFLIENKPLTRIIR</sequence>
<proteinExistence type="predicted"/>
<evidence type="ECO:0000256" key="1">
    <source>
        <dbReference type="ARBA" id="ARBA00012513"/>
    </source>
</evidence>
<dbReference type="GO" id="GO:0005524">
    <property type="term" value="F:ATP binding"/>
    <property type="evidence" value="ECO:0007669"/>
    <property type="project" value="UniProtKB-KW"/>
</dbReference>
<dbReference type="SUPFAM" id="SSF56112">
    <property type="entry name" value="Protein kinase-like (PK-like)"/>
    <property type="match status" value="1"/>
</dbReference>
<dbReference type="PANTHER" id="PTHR24356:SF390">
    <property type="entry name" value="PROTEIN KINASE C, BRAIN ISOZYME-RELATED"/>
    <property type="match status" value="1"/>
</dbReference>
<dbReference type="EC" id="2.7.11.1" evidence="1"/>
<dbReference type="GO" id="GO:0004674">
    <property type="term" value="F:protein serine/threonine kinase activity"/>
    <property type="evidence" value="ECO:0007669"/>
    <property type="project" value="UniProtKB-KW"/>
</dbReference>
<evidence type="ECO:0000256" key="2">
    <source>
        <dbReference type="ARBA" id="ARBA00022527"/>
    </source>
</evidence>
<dbReference type="AlphaFoldDB" id="A0A448WXA4"/>
<keyword evidence="8" id="KW-1185">Reference proteome</keyword>
<evidence type="ECO:0000313" key="8">
    <source>
        <dbReference type="Proteomes" id="UP000784294"/>
    </source>
</evidence>
<dbReference type="PANTHER" id="PTHR24356">
    <property type="entry name" value="SERINE/THREONINE-PROTEIN KINASE"/>
    <property type="match status" value="1"/>
</dbReference>
<reference evidence="7" key="1">
    <citation type="submission" date="2018-11" db="EMBL/GenBank/DDBJ databases">
        <authorList>
            <consortium name="Pathogen Informatics"/>
        </authorList>
    </citation>
    <scope>NUCLEOTIDE SEQUENCE</scope>
</reference>
<dbReference type="GO" id="GO:0035556">
    <property type="term" value="P:intracellular signal transduction"/>
    <property type="evidence" value="ECO:0007669"/>
    <property type="project" value="TreeGrafter"/>
</dbReference>
<dbReference type="FunFam" id="3.30.200.20:FF:000103">
    <property type="entry name" value="Protein kinase C"/>
    <property type="match status" value="1"/>
</dbReference>
<evidence type="ECO:0000256" key="4">
    <source>
        <dbReference type="ARBA" id="ARBA00022741"/>
    </source>
</evidence>
<evidence type="ECO:0000256" key="5">
    <source>
        <dbReference type="ARBA" id="ARBA00022777"/>
    </source>
</evidence>
<keyword evidence="5" id="KW-0418">Kinase</keyword>
<keyword evidence="3" id="KW-0808">Transferase</keyword>
<organism evidence="7 8">
    <name type="scientific">Protopolystoma xenopodis</name>
    <dbReference type="NCBI Taxonomy" id="117903"/>
    <lineage>
        <taxon>Eukaryota</taxon>
        <taxon>Metazoa</taxon>
        <taxon>Spiralia</taxon>
        <taxon>Lophotrochozoa</taxon>
        <taxon>Platyhelminthes</taxon>
        <taxon>Monogenea</taxon>
        <taxon>Polyopisthocotylea</taxon>
        <taxon>Polystomatidea</taxon>
        <taxon>Polystomatidae</taxon>
        <taxon>Protopolystoma</taxon>
    </lineage>
</organism>